<evidence type="ECO:0000313" key="3">
    <source>
        <dbReference type="Proteomes" id="UP000479000"/>
    </source>
</evidence>
<feature type="non-terminal residue" evidence="2">
    <location>
        <position position="106"/>
    </location>
</feature>
<proteinExistence type="predicted"/>
<dbReference type="OrthoDB" id="6159439at2759"/>
<dbReference type="EMBL" id="CADCXU010025299">
    <property type="protein sequence ID" value="CAB0012339.1"/>
    <property type="molecule type" value="Genomic_DNA"/>
</dbReference>
<reference evidence="2 3" key="1">
    <citation type="submission" date="2020-02" db="EMBL/GenBank/DDBJ databases">
        <authorList>
            <person name="Ferguson B K."/>
        </authorList>
    </citation>
    <scope>NUCLEOTIDE SEQUENCE [LARGE SCALE GENOMIC DNA]</scope>
</reference>
<dbReference type="EMBL" id="CADCXU010033465">
    <property type="protein sequence ID" value="CAB0018902.1"/>
    <property type="molecule type" value="Genomic_DNA"/>
</dbReference>
<evidence type="ECO:0000313" key="2">
    <source>
        <dbReference type="EMBL" id="CAB0018902.1"/>
    </source>
</evidence>
<protein>
    <submittedName>
        <fullName evidence="2">Uncharacterized protein</fullName>
    </submittedName>
</protein>
<name>A0A6H5HPT5_9HEMI</name>
<sequence length="106" mass="10977">MECGAPLAALHTMAEMKSNGGTAANPHGIDHILSRPSSVSMIQGPAVRNLPPAALTAAAAAANYYKQAAAAASHPLSELTSRSTLYWPGLQGLVGNPMAWRDRLAN</sequence>
<organism evidence="2 3">
    <name type="scientific">Nesidiocoris tenuis</name>
    <dbReference type="NCBI Taxonomy" id="355587"/>
    <lineage>
        <taxon>Eukaryota</taxon>
        <taxon>Metazoa</taxon>
        <taxon>Ecdysozoa</taxon>
        <taxon>Arthropoda</taxon>
        <taxon>Hexapoda</taxon>
        <taxon>Insecta</taxon>
        <taxon>Pterygota</taxon>
        <taxon>Neoptera</taxon>
        <taxon>Paraneoptera</taxon>
        <taxon>Hemiptera</taxon>
        <taxon>Heteroptera</taxon>
        <taxon>Panheteroptera</taxon>
        <taxon>Cimicomorpha</taxon>
        <taxon>Miridae</taxon>
        <taxon>Dicyphina</taxon>
        <taxon>Nesidiocoris</taxon>
    </lineage>
</organism>
<evidence type="ECO:0000313" key="1">
    <source>
        <dbReference type="EMBL" id="CAB0012339.1"/>
    </source>
</evidence>
<dbReference type="AlphaFoldDB" id="A0A6H5HPT5"/>
<keyword evidence="3" id="KW-1185">Reference proteome</keyword>
<gene>
    <name evidence="1" type="ORF">NTEN_LOCUS17087</name>
    <name evidence="2" type="ORF">NTEN_LOCUS22615</name>
</gene>
<dbReference type="Proteomes" id="UP000479000">
    <property type="component" value="Unassembled WGS sequence"/>
</dbReference>
<accession>A0A6H5HPT5</accession>